<dbReference type="Pfam" id="PF12430">
    <property type="entry name" value="ABA_GPCR"/>
    <property type="match status" value="1"/>
</dbReference>
<dbReference type="InterPro" id="IPR022535">
    <property type="entry name" value="Golgi_pH-regulator_cons_dom"/>
</dbReference>
<keyword evidence="9" id="KW-1185">Reference proteome</keyword>
<reference evidence="9" key="1">
    <citation type="submission" date="2016-03" db="EMBL/GenBank/DDBJ databases">
        <authorList>
            <person name="Devillers Hugo."/>
        </authorList>
    </citation>
    <scope>NUCLEOTIDE SEQUENCE [LARGE SCALE GENOMIC DNA]</scope>
</reference>
<evidence type="ECO:0000256" key="2">
    <source>
        <dbReference type="ARBA" id="ARBA00022692"/>
    </source>
</evidence>
<keyword evidence="2 5" id="KW-0812">Transmembrane</keyword>
<keyword evidence="3 5" id="KW-1133">Transmembrane helix</keyword>
<protein>
    <submittedName>
        <fullName evidence="8">LAME_0F14400g1_1</fullName>
    </submittedName>
</protein>
<dbReference type="InterPro" id="IPR015672">
    <property type="entry name" value="GPHR/GTG"/>
</dbReference>
<accession>A0A1G4JY47</accession>
<proteinExistence type="predicted"/>
<feature type="domain" description="Abscisic acid G-protein coupled receptor-like" evidence="6">
    <location>
        <begin position="302"/>
        <end position="526"/>
    </location>
</feature>
<name>A0A1G4JY47_9SACH</name>
<dbReference type="InterPro" id="IPR025969">
    <property type="entry name" value="ABA_GPCR_dom"/>
</dbReference>
<evidence type="ECO:0000256" key="3">
    <source>
        <dbReference type="ARBA" id="ARBA00022989"/>
    </source>
</evidence>
<organism evidence="8 9">
    <name type="scientific">Lachancea meyersii CBS 8951</name>
    <dbReference type="NCBI Taxonomy" id="1266667"/>
    <lineage>
        <taxon>Eukaryota</taxon>
        <taxon>Fungi</taxon>
        <taxon>Dikarya</taxon>
        <taxon>Ascomycota</taxon>
        <taxon>Saccharomycotina</taxon>
        <taxon>Saccharomycetes</taxon>
        <taxon>Saccharomycetales</taxon>
        <taxon>Saccharomycetaceae</taxon>
        <taxon>Lachancea</taxon>
    </lineage>
</organism>
<evidence type="ECO:0000313" key="9">
    <source>
        <dbReference type="Proteomes" id="UP000191144"/>
    </source>
</evidence>
<sequence>MLVSDVYLLNVLLASFVACFHASREILWFKVQSLFEHGCTALGDRYAALDEPNEHRRNFLSKFYSPFSLSSRRVTKYVQALFASTFALCLVAVELTLWQIVTAESGELSETNDFGPLVWLLVSTALAFILVLVQPFLILSSVLVKFYGDRLKSSSLTLVCCGAILTWVLALNGLNWGPFRSSTSLLTKISIMGVSVMAMLSGVACLSTPYYNFRFLWRKRMGGKANSTSHHIPMLFLNDAALTAKKREYETQIRDSLIVLQKLEKVSEPAPSTLRQQLFDRIRKYQLELAKLQKLSNDPKTMRILKCGLQLGFLIYCIYKLGSTFLHRIPALCIHAINYPHDYDYEKFGKSYADGARSGDPLAVTLAKMCNFLFLGLKEKQQHDSLVKQISLALSLSLFGCSVSTVTTTISYLTTLLPLRFRVLAKKTMSENSAEELLPTSNKRSFKGNTDPSIIKNLLISELTGIYVLATILMVRSNLSRGVAERLNQMLGEKFVVSYIVLDAWFDKVFATTAVLSFIGIKLAEKNAVS</sequence>
<evidence type="ECO:0000313" key="8">
    <source>
        <dbReference type="EMBL" id="SCU95992.1"/>
    </source>
</evidence>
<dbReference type="OrthoDB" id="264392at2759"/>
<dbReference type="PANTHER" id="PTHR15948">
    <property type="entry name" value="G-PROTEIN COUPLED RECEPTOR 89-RELATED"/>
    <property type="match status" value="1"/>
</dbReference>
<evidence type="ECO:0000256" key="5">
    <source>
        <dbReference type="SAM" id="Phobius"/>
    </source>
</evidence>
<feature type="transmembrane region" description="Helical" evidence="5">
    <location>
        <begin position="189"/>
        <end position="211"/>
    </location>
</feature>
<evidence type="ECO:0000256" key="1">
    <source>
        <dbReference type="ARBA" id="ARBA00004141"/>
    </source>
</evidence>
<evidence type="ECO:0000256" key="4">
    <source>
        <dbReference type="ARBA" id="ARBA00023136"/>
    </source>
</evidence>
<feature type="domain" description="Golgi pH regulator conserved" evidence="7">
    <location>
        <begin position="181"/>
        <end position="224"/>
    </location>
</feature>
<feature type="transmembrane region" description="Helical" evidence="5">
    <location>
        <begin position="454"/>
        <end position="475"/>
    </location>
</feature>
<dbReference type="PANTHER" id="PTHR15948:SF0">
    <property type="entry name" value="GOLGI PH REGULATOR A-RELATED"/>
    <property type="match status" value="1"/>
</dbReference>
<feature type="transmembrane region" description="Helical" evidence="5">
    <location>
        <begin position="77"/>
        <end position="98"/>
    </location>
</feature>
<gene>
    <name evidence="8" type="ORF">LAME_0F14400G</name>
</gene>
<feature type="transmembrane region" description="Helical" evidence="5">
    <location>
        <begin position="118"/>
        <end position="144"/>
    </location>
</feature>
<feature type="transmembrane region" description="Helical" evidence="5">
    <location>
        <begin position="390"/>
        <end position="413"/>
    </location>
</feature>
<feature type="transmembrane region" description="Helical" evidence="5">
    <location>
        <begin position="156"/>
        <end position="177"/>
    </location>
</feature>
<dbReference type="Pfam" id="PF12537">
    <property type="entry name" value="GPHR_N"/>
    <property type="match status" value="1"/>
</dbReference>
<keyword evidence="4 5" id="KW-0472">Membrane</keyword>
<comment type="subcellular location">
    <subcellularLocation>
        <location evidence="1">Membrane</location>
        <topology evidence="1">Multi-pass membrane protein</topology>
    </subcellularLocation>
</comment>
<evidence type="ECO:0000259" key="6">
    <source>
        <dbReference type="Pfam" id="PF12430"/>
    </source>
</evidence>
<dbReference type="GO" id="GO:0016020">
    <property type="term" value="C:membrane"/>
    <property type="evidence" value="ECO:0007669"/>
    <property type="project" value="UniProtKB-SubCell"/>
</dbReference>
<dbReference type="AlphaFoldDB" id="A0A1G4JY47"/>
<evidence type="ECO:0000259" key="7">
    <source>
        <dbReference type="Pfam" id="PF12537"/>
    </source>
</evidence>
<dbReference type="Proteomes" id="UP000191144">
    <property type="component" value="Chromosome F"/>
</dbReference>
<dbReference type="EMBL" id="LT598477">
    <property type="protein sequence ID" value="SCU95992.1"/>
    <property type="molecule type" value="Genomic_DNA"/>
</dbReference>